<dbReference type="AlphaFoldDB" id="M1PQ87"/>
<keyword evidence="2" id="KW-1185">Reference proteome</keyword>
<sequence>MTICVFGHPYSSLGTGEQLASFSRSLDVCHVEHKLFDIYGSSACDKGIIRPWLKEKETKDPGYGDIRIFHINGDEIIPCMKHLEDKGFDFSAGSKNIIIPAWELPIFPEIWREGINRFDEVWALSHYMEKMLSGWTSGAVRYVGQSAERQNGILYPRKYFGIKNSSLVFLSFFDQSSYVGRKNPTALLDFYKILRKTHPFSDFQLVIKAKNIDSNSSLEIEIIDENVLLINGNLSYHEMTSLLDSSDVFVSLHRAEGFGRGGAEAVLRQRRAIVTNYSGVEDYSADPAVLPVGYDLVPVKEGEYPYHEGQVWAEPRMSDAVKHASKLINDYERGFTNSCFFDKEENAGEIVRRVASSFSVGVNVIKNLNKTKGPVSGCAKRYAHLHDS</sequence>
<gene>
    <name evidence="1" type="ordered locus">UWK_01996</name>
</gene>
<dbReference type="GO" id="GO:0016740">
    <property type="term" value="F:transferase activity"/>
    <property type="evidence" value="ECO:0007669"/>
    <property type="project" value="UniProtKB-KW"/>
</dbReference>
<evidence type="ECO:0000313" key="1">
    <source>
        <dbReference type="EMBL" id="AGF78546.1"/>
    </source>
</evidence>
<dbReference type="EMBL" id="CP003985">
    <property type="protein sequence ID" value="AGF78546.1"/>
    <property type="molecule type" value="Genomic_DNA"/>
</dbReference>
<evidence type="ECO:0000313" key="2">
    <source>
        <dbReference type="Proteomes" id="UP000011721"/>
    </source>
</evidence>
<dbReference type="SUPFAM" id="SSF53756">
    <property type="entry name" value="UDP-Glycosyltransferase/glycogen phosphorylase"/>
    <property type="match status" value="1"/>
</dbReference>
<dbReference type="KEGG" id="dsf:UWK_01996"/>
<organism evidence="1 2">
    <name type="scientific">Desulfocapsa sulfexigens (strain DSM 10523 / SB164P1)</name>
    <dbReference type="NCBI Taxonomy" id="1167006"/>
    <lineage>
        <taxon>Bacteria</taxon>
        <taxon>Pseudomonadati</taxon>
        <taxon>Thermodesulfobacteriota</taxon>
        <taxon>Desulfobulbia</taxon>
        <taxon>Desulfobulbales</taxon>
        <taxon>Desulfocapsaceae</taxon>
        <taxon>Desulfocapsa</taxon>
    </lineage>
</organism>
<keyword evidence="1" id="KW-0808">Transferase</keyword>
<dbReference type="PANTHER" id="PTHR46656">
    <property type="entry name" value="PUTATIVE-RELATED"/>
    <property type="match status" value="1"/>
</dbReference>
<reference evidence="2" key="1">
    <citation type="journal article" date="2013" name="Stand. Genomic Sci.">
        <title>Complete genome sequence of Desulfocapsa sulfexigens, a marine deltaproteobacterium specialized in disproportionating inorganic sulfur compounds.</title>
        <authorList>
            <person name="Finster K.W."/>
            <person name="Kjeldsen K.U."/>
            <person name="Kube M."/>
            <person name="Reinhardt R."/>
            <person name="Mussmann M."/>
            <person name="Amann R."/>
            <person name="Schreiber L."/>
        </authorList>
    </citation>
    <scope>NUCLEOTIDE SEQUENCE [LARGE SCALE GENOMIC DNA]</scope>
    <source>
        <strain evidence="2">DSM 10523 / SB164P1</strain>
    </source>
</reference>
<dbReference type="Proteomes" id="UP000011721">
    <property type="component" value="Chromosome"/>
</dbReference>
<name>M1PQ87_DESSD</name>
<dbReference type="HOGENOM" id="CLU_036861_1_0_7"/>
<dbReference type="STRING" id="1167006.UWK_01996"/>
<dbReference type="Gene3D" id="3.40.50.2000">
    <property type="entry name" value="Glycogen Phosphorylase B"/>
    <property type="match status" value="1"/>
</dbReference>
<protein>
    <submittedName>
        <fullName evidence="1">Glycosyltransferase</fullName>
    </submittedName>
</protein>
<dbReference type="RefSeq" id="WP_015404237.1">
    <property type="nucleotide sequence ID" value="NC_020304.1"/>
</dbReference>
<dbReference type="CDD" id="cd01635">
    <property type="entry name" value="Glycosyltransferase_GTB-type"/>
    <property type="match status" value="1"/>
</dbReference>
<accession>M1PQ87</accession>
<proteinExistence type="predicted"/>
<dbReference type="PANTHER" id="PTHR46656:SF3">
    <property type="entry name" value="PUTATIVE-RELATED"/>
    <property type="match status" value="1"/>
</dbReference>
<dbReference type="eggNOG" id="COG0438">
    <property type="taxonomic scope" value="Bacteria"/>
</dbReference>
<dbReference type="OrthoDB" id="9816564at2"/>